<dbReference type="Proteomes" id="UP000887574">
    <property type="component" value="Unplaced"/>
</dbReference>
<name>A0A915CU81_9BILA</name>
<accession>A0A915CU81</accession>
<protein>
    <submittedName>
        <fullName evidence="2">Uncharacterized protein</fullName>
    </submittedName>
</protein>
<organism evidence="1 2">
    <name type="scientific">Ditylenchus dipsaci</name>
    <dbReference type="NCBI Taxonomy" id="166011"/>
    <lineage>
        <taxon>Eukaryota</taxon>
        <taxon>Metazoa</taxon>
        <taxon>Ecdysozoa</taxon>
        <taxon>Nematoda</taxon>
        <taxon>Chromadorea</taxon>
        <taxon>Rhabditida</taxon>
        <taxon>Tylenchina</taxon>
        <taxon>Tylenchomorpha</taxon>
        <taxon>Sphaerularioidea</taxon>
        <taxon>Anguinidae</taxon>
        <taxon>Anguininae</taxon>
        <taxon>Ditylenchus</taxon>
    </lineage>
</organism>
<reference evidence="2" key="1">
    <citation type="submission" date="2022-11" db="UniProtKB">
        <authorList>
            <consortium name="WormBaseParasite"/>
        </authorList>
    </citation>
    <scope>IDENTIFICATION</scope>
</reference>
<dbReference type="WBParaSite" id="jg12692">
    <property type="protein sequence ID" value="jg12692"/>
    <property type="gene ID" value="jg12692"/>
</dbReference>
<evidence type="ECO:0000313" key="1">
    <source>
        <dbReference type="Proteomes" id="UP000887574"/>
    </source>
</evidence>
<proteinExistence type="predicted"/>
<evidence type="ECO:0000313" key="2">
    <source>
        <dbReference type="WBParaSite" id="jg12692"/>
    </source>
</evidence>
<dbReference type="AlphaFoldDB" id="A0A915CU81"/>
<sequence>MANVQLTYSQRIGAKNSTDHLPEDRKSCYVWTRTGRVVEKDGIEQSILTALGAFNLQLWNGLMMQPIIVTDAPPKMAKQVAGLNNTSTCIAELASGIKETAASARVRTDARIVQEFSGLSEGDSEKFVMQGLKRGRHRRSLQ</sequence>
<keyword evidence="1" id="KW-1185">Reference proteome</keyword>